<feature type="binding site" evidence="6">
    <location>
        <position position="152"/>
    </location>
    <ligand>
        <name>Zn(2+)</name>
        <dbReference type="ChEBI" id="CHEBI:29105"/>
        <label>2</label>
    </ligand>
</feature>
<dbReference type="PANTHER" id="PTHR43668">
    <property type="entry name" value="ALLANTOINASE"/>
    <property type="match status" value="1"/>
</dbReference>
<dbReference type="GO" id="GO:0008270">
    <property type="term" value="F:zinc ion binding"/>
    <property type="evidence" value="ECO:0007669"/>
    <property type="project" value="UniProtKB-UniRule"/>
</dbReference>
<dbReference type="SUPFAM" id="SSF51338">
    <property type="entry name" value="Composite domain of metallo-dependent hydrolases"/>
    <property type="match status" value="1"/>
</dbReference>
<dbReference type="SUPFAM" id="SSF51556">
    <property type="entry name" value="Metallo-dependent hydrolases"/>
    <property type="match status" value="1"/>
</dbReference>
<dbReference type="GO" id="GO:0044205">
    <property type="term" value="P:'de novo' UMP biosynthetic process"/>
    <property type="evidence" value="ECO:0007669"/>
    <property type="project" value="UniProtKB-UniRule"/>
</dbReference>
<comment type="caution">
    <text evidence="8">The sequence shown here is derived from an EMBL/GenBank/DDBJ whole genome shotgun (WGS) entry which is preliminary data.</text>
</comment>
<accession>A0A930B897</accession>
<dbReference type="Pfam" id="PF12890">
    <property type="entry name" value="DHOase"/>
    <property type="match status" value="1"/>
</dbReference>
<dbReference type="NCBIfam" id="TIGR00857">
    <property type="entry name" value="pyrC_multi"/>
    <property type="match status" value="1"/>
</dbReference>
<feature type="binding site" evidence="6">
    <location>
        <position position="309"/>
    </location>
    <ligand>
        <name>substrate</name>
    </ligand>
</feature>
<evidence type="ECO:0000259" key="7">
    <source>
        <dbReference type="Pfam" id="PF12890"/>
    </source>
</evidence>
<dbReference type="AlphaFoldDB" id="A0A930B897"/>
<dbReference type="Proteomes" id="UP000757890">
    <property type="component" value="Unassembled WGS sequence"/>
</dbReference>
<comment type="caution">
    <text evidence="6">Lacks conserved residue(s) required for the propagation of feature annotation.</text>
</comment>
<evidence type="ECO:0000256" key="1">
    <source>
        <dbReference type="ARBA" id="ARBA00002368"/>
    </source>
</evidence>
<feature type="binding site" evidence="6">
    <location>
        <position position="60"/>
    </location>
    <ligand>
        <name>Zn(2+)</name>
        <dbReference type="ChEBI" id="CHEBI:29105"/>
        <label>1</label>
    </ligand>
</feature>
<keyword evidence="3 6" id="KW-0479">Metal-binding</keyword>
<dbReference type="PROSITE" id="PS00482">
    <property type="entry name" value="DIHYDROOROTASE_1"/>
    <property type="match status" value="1"/>
</dbReference>
<feature type="active site" evidence="6">
    <location>
        <position position="305"/>
    </location>
</feature>
<dbReference type="Gene3D" id="2.30.40.10">
    <property type="entry name" value="Urease, subunit C, domain 1"/>
    <property type="match status" value="1"/>
</dbReference>
<evidence type="ECO:0000256" key="3">
    <source>
        <dbReference type="ARBA" id="ARBA00022723"/>
    </source>
</evidence>
<evidence type="ECO:0000256" key="4">
    <source>
        <dbReference type="ARBA" id="ARBA00022801"/>
    </source>
</evidence>
<sequence length="429" mass="46107">MKLIIKNGTIINPVHHQHEKGDVVIEDGKIVSLGGIADVPGAEVYDAEGFFVTPGLIDMHVHLREPGQEAKEDIHTGTQAAAAGGITHVVTMANTKPVIDNMAVLRAVQKRVEEDGVVKVSIIGSISKGLEGEQLSEMGDLSAAGAVAFSDDGHYVENANFMRRAMEYAGQLGKMIIDHAEDMTMCGDGFMNEGIISYQMGVAGRPAVGEDIAVSRDLLLSQLTGCHIHIAHVSSAKAVELIRDAKKKGIDCSTEVTAQHLYFTDDYLKNYESAFKMAPPIRTEKDRQALINGLLDGTIDAIMTDHAPHADEEKDVPFNCAPNGIAGLETSLASTLTVLYHTGKMSIDRIVELMAVNPAKLLHISGGVLEEEGTADITVIDPDKEWVVRGNELYTKSLFTPYEGISLKGKAVLTIVDGEIVMKGGKVVK</sequence>
<evidence type="ECO:0000313" key="8">
    <source>
        <dbReference type="EMBL" id="MBF1128547.1"/>
    </source>
</evidence>
<reference evidence="8" key="1">
    <citation type="submission" date="2020-04" db="EMBL/GenBank/DDBJ databases">
        <title>Deep metagenomics examines the oral microbiome during advanced dental caries in children, revealing novel taxa and co-occurrences with host molecules.</title>
        <authorList>
            <person name="Baker J.L."/>
            <person name="Morton J.T."/>
            <person name="Dinis M."/>
            <person name="Alvarez R."/>
            <person name="Tran N.C."/>
            <person name="Knight R."/>
            <person name="Edlund A."/>
        </authorList>
    </citation>
    <scope>NUCLEOTIDE SEQUENCE</scope>
    <source>
        <strain evidence="8">JCVI_32_bin.14</strain>
    </source>
</reference>
<feature type="binding site" evidence="6">
    <location>
        <position position="179"/>
    </location>
    <ligand>
        <name>Zn(2+)</name>
        <dbReference type="ChEBI" id="CHEBI:29105"/>
        <label>2</label>
    </ligand>
</feature>
<feature type="binding site" evidence="6">
    <location>
        <position position="232"/>
    </location>
    <ligand>
        <name>Zn(2+)</name>
        <dbReference type="ChEBI" id="CHEBI:29105"/>
        <label>2</label>
    </ligand>
</feature>
<dbReference type="InterPro" id="IPR011059">
    <property type="entry name" value="Metal-dep_hydrolase_composite"/>
</dbReference>
<organism evidence="8 9">
    <name type="scientific">Dialister invisus</name>
    <dbReference type="NCBI Taxonomy" id="218538"/>
    <lineage>
        <taxon>Bacteria</taxon>
        <taxon>Bacillati</taxon>
        <taxon>Bacillota</taxon>
        <taxon>Negativicutes</taxon>
        <taxon>Veillonellales</taxon>
        <taxon>Veillonellaceae</taxon>
        <taxon>Dialister</taxon>
    </lineage>
</organism>
<dbReference type="GO" id="GO:0004038">
    <property type="term" value="F:allantoinase activity"/>
    <property type="evidence" value="ECO:0007669"/>
    <property type="project" value="TreeGrafter"/>
</dbReference>
<dbReference type="GO" id="GO:0005737">
    <property type="term" value="C:cytoplasm"/>
    <property type="evidence" value="ECO:0007669"/>
    <property type="project" value="TreeGrafter"/>
</dbReference>
<feature type="binding site" evidence="6">
    <location>
        <position position="94"/>
    </location>
    <ligand>
        <name>substrate</name>
    </ligand>
</feature>
<evidence type="ECO:0000256" key="6">
    <source>
        <dbReference type="HAMAP-Rule" id="MF_00220"/>
    </source>
</evidence>
<feature type="domain" description="Dihydroorotase catalytic" evidence="7">
    <location>
        <begin position="52"/>
        <end position="236"/>
    </location>
</feature>
<dbReference type="GO" id="GO:0006145">
    <property type="term" value="P:purine nucleobase catabolic process"/>
    <property type="evidence" value="ECO:0007669"/>
    <property type="project" value="TreeGrafter"/>
</dbReference>
<name>A0A930B897_9FIRM</name>
<dbReference type="InterPro" id="IPR050138">
    <property type="entry name" value="DHOase/Allantoinase_Hydrolase"/>
</dbReference>
<feature type="binding site" evidence="6">
    <location>
        <position position="305"/>
    </location>
    <ligand>
        <name>Zn(2+)</name>
        <dbReference type="ChEBI" id="CHEBI:29105"/>
        <label>1</label>
    </ligand>
</feature>
<dbReference type="EMBL" id="JABZMK010000001">
    <property type="protein sequence ID" value="MBF1128547.1"/>
    <property type="molecule type" value="Genomic_DNA"/>
</dbReference>
<dbReference type="HAMAP" id="MF_00220_B">
    <property type="entry name" value="PyrC_classI_B"/>
    <property type="match status" value="1"/>
</dbReference>
<comment type="similarity">
    <text evidence="2 6">Belongs to the metallo-dependent hydrolases superfamily. DHOase family. Class I DHOase subfamily.</text>
</comment>
<comment type="pathway">
    <text evidence="6">Pyrimidine metabolism; UMP biosynthesis via de novo pathway; (S)-dihydroorotate from bicarbonate: step 3/3.</text>
</comment>
<comment type="catalytic activity">
    <reaction evidence="6">
        <text>(S)-dihydroorotate + H2O = N-carbamoyl-L-aspartate + H(+)</text>
        <dbReference type="Rhea" id="RHEA:24296"/>
        <dbReference type="ChEBI" id="CHEBI:15377"/>
        <dbReference type="ChEBI" id="CHEBI:15378"/>
        <dbReference type="ChEBI" id="CHEBI:30864"/>
        <dbReference type="ChEBI" id="CHEBI:32814"/>
        <dbReference type="EC" id="3.5.2.3"/>
    </reaction>
</comment>
<dbReference type="InterPro" id="IPR032466">
    <property type="entry name" value="Metal_Hydrolase"/>
</dbReference>
<dbReference type="CDD" id="cd01317">
    <property type="entry name" value="DHOase_IIa"/>
    <property type="match status" value="1"/>
</dbReference>
<evidence type="ECO:0000313" key="9">
    <source>
        <dbReference type="Proteomes" id="UP000757890"/>
    </source>
</evidence>
<evidence type="ECO:0000256" key="2">
    <source>
        <dbReference type="ARBA" id="ARBA00010286"/>
    </source>
</evidence>
<keyword evidence="5 6" id="KW-0665">Pyrimidine biosynthesis</keyword>
<dbReference type="InterPro" id="IPR024403">
    <property type="entry name" value="DHOase_cat"/>
</dbReference>
<keyword evidence="4 6" id="KW-0378">Hydrolase</keyword>
<dbReference type="InterPro" id="IPR004722">
    <property type="entry name" value="DHOase"/>
</dbReference>
<dbReference type="Gene3D" id="3.20.20.140">
    <property type="entry name" value="Metal-dependent hydrolases"/>
    <property type="match status" value="1"/>
</dbReference>
<comment type="cofactor">
    <cofactor evidence="6">
        <name>Zn(2+)</name>
        <dbReference type="ChEBI" id="CHEBI:29105"/>
    </cofactor>
    <text evidence="6">Binds 2 Zn(2+) ions per subunit.</text>
</comment>
<dbReference type="GO" id="GO:0004151">
    <property type="term" value="F:dihydroorotase activity"/>
    <property type="evidence" value="ECO:0007669"/>
    <property type="project" value="UniProtKB-UniRule"/>
</dbReference>
<evidence type="ECO:0000256" key="5">
    <source>
        <dbReference type="ARBA" id="ARBA00022975"/>
    </source>
</evidence>
<dbReference type="EC" id="3.5.2.3" evidence="6"/>
<protein>
    <recommendedName>
        <fullName evidence="6">Dihydroorotase</fullName>
        <shortName evidence="6">DHOase</shortName>
        <ecNumber evidence="6">3.5.2.3</ecNumber>
    </recommendedName>
</protein>
<feature type="binding site" evidence="6">
    <location>
        <position position="62"/>
    </location>
    <ligand>
        <name>Zn(2+)</name>
        <dbReference type="ChEBI" id="CHEBI:29105"/>
        <label>1</label>
    </ligand>
</feature>
<gene>
    <name evidence="6" type="primary">pyrC</name>
    <name evidence="8" type="ORF">HXL70_00625</name>
</gene>
<proteinExistence type="inferred from homology"/>
<dbReference type="PANTHER" id="PTHR43668:SF2">
    <property type="entry name" value="ALLANTOINASE"/>
    <property type="match status" value="1"/>
</dbReference>
<feature type="binding site" evidence="6">
    <location>
        <begin position="62"/>
        <end position="64"/>
    </location>
    <ligand>
        <name>substrate</name>
    </ligand>
</feature>
<comment type="function">
    <text evidence="1 6">Catalyzes the reversible cyclization of carbamoyl aspartate to dihydroorotate.</text>
</comment>
<keyword evidence="6" id="KW-0862">Zinc</keyword>
<feature type="binding site" evidence="6">
    <location>
        <position position="152"/>
    </location>
    <ligand>
        <name>Zn(2+)</name>
        <dbReference type="ChEBI" id="CHEBI:29105"/>
        <label>1</label>
    </ligand>
</feature>
<dbReference type="InterPro" id="IPR002195">
    <property type="entry name" value="Dihydroorotase_CS"/>
</dbReference>